<evidence type="ECO:0000313" key="1">
    <source>
        <dbReference type="EMBL" id="KAF2405185.1"/>
    </source>
</evidence>
<dbReference type="EMBL" id="ML996687">
    <property type="protein sequence ID" value="KAF2405185.1"/>
    <property type="molecule type" value="Genomic_DNA"/>
</dbReference>
<keyword evidence="2" id="KW-1185">Reference proteome</keyword>
<protein>
    <submittedName>
        <fullName evidence="1">Uncharacterized protein</fullName>
    </submittedName>
</protein>
<dbReference type="Proteomes" id="UP000799640">
    <property type="component" value="Unassembled WGS sequence"/>
</dbReference>
<dbReference type="AlphaFoldDB" id="A0A6G1IB25"/>
<accession>A0A6G1IB25</accession>
<name>A0A6G1IB25_9PEZI</name>
<sequence length="78" mass="8280">MHLHIALIGHQGALMAVTGGSAVEGLEWRAASEKGAYIPFLASTNQTVALRRCGQCVEGSEVRLRALPSAHYLEGHPS</sequence>
<gene>
    <name evidence="1" type="ORF">EJ06DRAFT_16288</name>
</gene>
<organism evidence="1 2">
    <name type="scientific">Trichodelitschia bisporula</name>
    <dbReference type="NCBI Taxonomy" id="703511"/>
    <lineage>
        <taxon>Eukaryota</taxon>
        <taxon>Fungi</taxon>
        <taxon>Dikarya</taxon>
        <taxon>Ascomycota</taxon>
        <taxon>Pezizomycotina</taxon>
        <taxon>Dothideomycetes</taxon>
        <taxon>Dothideomycetes incertae sedis</taxon>
        <taxon>Phaeotrichales</taxon>
        <taxon>Phaeotrichaceae</taxon>
        <taxon>Trichodelitschia</taxon>
    </lineage>
</organism>
<proteinExistence type="predicted"/>
<reference evidence="1" key="1">
    <citation type="journal article" date="2020" name="Stud. Mycol.">
        <title>101 Dothideomycetes genomes: a test case for predicting lifestyles and emergence of pathogens.</title>
        <authorList>
            <person name="Haridas S."/>
            <person name="Albert R."/>
            <person name="Binder M."/>
            <person name="Bloem J."/>
            <person name="Labutti K."/>
            <person name="Salamov A."/>
            <person name="Andreopoulos B."/>
            <person name="Baker S."/>
            <person name="Barry K."/>
            <person name="Bills G."/>
            <person name="Bluhm B."/>
            <person name="Cannon C."/>
            <person name="Castanera R."/>
            <person name="Culley D."/>
            <person name="Daum C."/>
            <person name="Ezra D."/>
            <person name="Gonzalez J."/>
            <person name="Henrissat B."/>
            <person name="Kuo A."/>
            <person name="Liang C."/>
            <person name="Lipzen A."/>
            <person name="Lutzoni F."/>
            <person name="Magnuson J."/>
            <person name="Mondo S."/>
            <person name="Nolan M."/>
            <person name="Ohm R."/>
            <person name="Pangilinan J."/>
            <person name="Park H.-J."/>
            <person name="Ramirez L."/>
            <person name="Alfaro M."/>
            <person name="Sun H."/>
            <person name="Tritt A."/>
            <person name="Yoshinaga Y."/>
            <person name="Zwiers L.-H."/>
            <person name="Turgeon B."/>
            <person name="Goodwin S."/>
            <person name="Spatafora J."/>
            <person name="Crous P."/>
            <person name="Grigoriev I."/>
        </authorList>
    </citation>
    <scope>NUCLEOTIDE SEQUENCE</scope>
    <source>
        <strain evidence="1">CBS 262.69</strain>
    </source>
</reference>
<evidence type="ECO:0000313" key="2">
    <source>
        <dbReference type="Proteomes" id="UP000799640"/>
    </source>
</evidence>